<dbReference type="Gene3D" id="3.40.50.1820">
    <property type="entry name" value="alpha/beta hydrolase"/>
    <property type="match status" value="1"/>
</dbReference>
<dbReference type="RefSeq" id="WP_340273964.1">
    <property type="nucleotide sequence ID" value="NZ_JBAKIA010000005.1"/>
</dbReference>
<keyword evidence="3" id="KW-1185">Reference proteome</keyword>
<dbReference type="InterPro" id="IPR000073">
    <property type="entry name" value="AB_hydrolase_1"/>
</dbReference>
<feature type="domain" description="AB hydrolase-1" evidence="1">
    <location>
        <begin position="28"/>
        <end position="252"/>
    </location>
</feature>
<dbReference type="Proteomes" id="UP001385499">
    <property type="component" value="Unassembled WGS sequence"/>
</dbReference>
<evidence type="ECO:0000313" key="3">
    <source>
        <dbReference type="Proteomes" id="UP001385499"/>
    </source>
</evidence>
<gene>
    <name evidence="2" type="ORF">V6575_08985</name>
</gene>
<accession>A0ABU8TKU3</accession>
<comment type="caution">
    <text evidence="2">The sequence shown here is derived from an EMBL/GenBank/DDBJ whole genome shotgun (WGS) entry which is preliminary data.</text>
</comment>
<evidence type="ECO:0000259" key="1">
    <source>
        <dbReference type="Pfam" id="PF00561"/>
    </source>
</evidence>
<dbReference type="EMBL" id="JBAKIA010000005">
    <property type="protein sequence ID" value="MEJ8474225.1"/>
    <property type="molecule type" value="Genomic_DNA"/>
</dbReference>
<dbReference type="GO" id="GO:0016787">
    <property type="term" value="F:hydrolase activity"/>
    <property type="evidence" value="ECO:0007669"/>
    <property type="project" value="UniProtKB-KW"/>
</dbReference>
<sequence>MVCSSDNIQLADGATLHVQVDTGPAGAPWLVLSNSVLTNFGIWDHQTAALAERFSVLRYDQRGHGQSSISVGPMTFEDYGADVLALLDHLDIARCVYVGLSMGVPTGLAAMSSAPGRFQAFVAVDGVAKSAPGREAFWSEKRETARQHGLGDLGLDTAYRWLPGESAASENVSLLARMVAATPVEGFAAATHALQSYDCSAVTSSIACPFLAISGSDDGVMPDAMRRQFSDIKNARFEVIESAGHVPNFQRPQAFNKVLLAFLEALT</sequence>
<protein>
    <submittedName>
        <fullName evidence="2">Alpha/beta fold hydrolase</fullName>
    </submittedName>
</protein>
<dbReference type="PANTHER" id="PTHR43194:SF2">
    <property type="entry name" value="PEROXISOMAL MEMBRANE PROTEIN LPX1"/>
    <property type="match status" value="1"/>
</dbReference>
<dbReference type="PANTHER" id="PTHR43194">
    <property type="entry name" value="HYDROLASE ALPHA/BETA FOLD FAMILY"/>
    <property type="match status" value="1"/>
</dbReference>
<organism evidence="2 3">
    <name type="scientific">Roseibium algae</name>
    <dbReference type="NCBI Taxonomy" id="3123038"/>
    <lineage>
        <taxon>Bacteria</taxon>
        <taxon>Pseudomonadati</taxon>
        <taxon>Pseudomonadota</taxon>
        <taxon>Alphaproteobacteria</taxon>
        <taxon>Hyphomicrobiales</taxon>
        <taxon>Stappiaceae</taxon>
        <taxon>Roseibium</taxon>
    </lineage>
</organism>
<dbReference type="Pfam" id="PF00561">
    <property type="entry name" value="Abhydrolase_1"/>
    <property type="match status" value="1"/>
</dbReference>
<dbReference type="InterPro" id="IPR050228">
    <property type="entry name" value="Carboxylesterase_BioH"/>
</dbReference>
<dbReference type="SUPFAM" id="SSF53474">
    <property type="entry name" value="alpha/beta-Hydrolases"/>
    <property type="match status" value="1"/>
</dbReference>
<name>A0ABU8TKU3_9HYPH</name>
<evidence type="ECO:0000313" key="2">
    <source>
        <dbReference type="EMBL" id="MEJ8474225.1"/>
    </source>
</evidence>
<dbReference type="InterPro" id="IPR029058">
    <property type="entry name" value="AB_hydrolase_fold"/>
</dbReference>
<reference evidence="2 3" key="1">
    <citation type="submission" date="2024-02" db="EMBL/GenBank/DDBJ databases">
        <title>Roseibium algae sp. nov., isolated from marine alga (Grateloupia sp.), showing potential in myo-inositol conversion.</title>
        <authorList>
            <person name="Wang Y."/>
        </authorList>
    </citation>
    <scope>NUCLEOTIDE SEQUENCE [LARGE SCALE GENOMIC DNA]</scope>
    <source>
        <strain evidence="2 3">H3510</strain>
    </source>
</reference>
<proteinExistence type="predicted"/>
<keyword evidence="2" id="KW-0378">Hydrolase</keyword>